<protein>
    <submittedName>
        <fullName evidence="3">Nuclear transport factor 2 family protein</fullName>
    </submittedName>
</protein>
<evidence type="ECO:0000313" key="4">
    <source>
        <dbReference type="Proteomes" id="UP001596353"/>
    </source>
</evidence>
<accession>A0ABW2B5D5</accession>
<evidence type="ECO:0000259" key="2">
    <source>
        <dbReference type="Pfam" id="PF13577"/>
    </source>
</evidence>
<keyword evidence="4" id="KW-1185">Reference proteome</keyword>
<feature type="region of interest" description="Disordered" evidence="1">
    <location>
        <begin position="145"/>
        <end position="173"/>
    </location>
</feature>
<dbReference type="Gene3D" id="3.10.450.50">
    <property type="match status" value="1"/>
</dbReference>
<dbReference type="SUPFAM" id="SSF54427">
    <property type="entry name" value="NTF2-like"/>
    <property type="match status" value="1"/>
</dbReference>
<dbReference type="EMBL" id="JBHSWG010000001">
    <property type="protein sequence ID" value="MFC6760954.1"/>
    <property type="molecule type" value="Genomic_DNA"/>
</dbReference>
<gene>
    <name evidence="3" type="ORF">ACFQFQ_18030</name>
</gene>
<reference evidence="4" key="1">
    <citation type="journal article" date="2019" name="Int. J. Syst. Evol. Microbiol.">
        <title>The Global Catalogue of Microorganisms (GCM) 10K type strain sequencing project: providing services to taxonomists for standard genome sequencing and annotation.</title>
        <authorList>
            <consortium name="The Broad Institute Genomics Platform"/>
            <consortium name="The Broad Institute Genome Sequencing Center for Infectious Disease"/>
            <person name="Wu L."/>
            <person name="Ma J."/>
        </authorList>
    </citation>
    <scope>NUCLEOTIDE SEQUENCE [LARGE SCALE GENOMIC DNA]</scope>
    <source>
        <strain evidence="4">CCUG 66188</strain>
    </source>
</reference>
<dbReference type="CDD" id="cd00531">
    <property type="entry name" value="NTF2_like"/>
    <property type="match status" value="1"/>
</dbReference>
<dbReference type="Proteomes" id="UP001596353">
    <property type="component" value="Unassembled WGS sequence"/>
</dbReference>
<name>A0ABW2B5D5_9RHOB</name>
<evidence type="ECO:0000313" key="3">
    <source>
        <dbReference type="EMBL" id="MFC6760954.1"/>
    </source>
</evidence>
<dbReference type="InterPro" id="IPR032710">
    <property type="entry name" value="NTF2-like_dom_sf"/>
</dbReference>
<organism evidence="3 4">
    <name type="scientific">Sulfitobacter porphyrae</name>
    <dbReference type="NCBI Taxonomy" id="1246864"/>
    <lineage>
        <taxon>Bacteria</taxon>
        <taxon>Pseudomonadati</taxon>
        <taxon>Pseudomonadota</taxon>
        <taxon>Alphaproteobacteria</taxon>
        <taxon>Rhodobacterales</taxon>
        <taxon>Roseobacteraceae</taxon>
        <taxon>Sulfitobacter</taxon>
    </lineage>
</organism>
<feature type="domain" description="SnoaL-like" evidence="2">
    <location>
        <begin position="6"/>
        <end position="131"/>
    </location>
</feature>
<evidence type="ECO:0000256" key="1">
    <source>
        <dbReference type="SAM" id="MobiDB-lite"/>
    </source>
</evidence>
<proteinExistence type="predicted"/>
<comment type="caution">
    <text evidence="3">The sequence shown here is derived from an EMBL/GenBank/DDBJ whole genome shotgun (WGS) entry which is preliminary data.</text>
</comment>
<sequence>MNIDMQQLADREAIRDCLYRYARGIDRADEAALRSAYWPDAHDCHGAYDGPIEGFIERARVVWASGARNVHVISNVLIDFDGSEQAAVESYFTAYQRGPAADGASHQFLLVGRYCDLFEKRGEAWRIARRTVVYDWVEEQPVPETDEAARFGPRQPIGTAWPDDPVYATGKSQ</sequence>
<dbReference type="InterPro" id="IPR037401">
    <property type="entry name" value="SnoaL-like"/>
</dbReference>
<dbReference type="Pfam" id="PF13577">
    <property type="entry name" value="SnoaL_4"/>
    <property type="match status" value="1"/>
</dbReference>